<feature type="domain" description="FecR protein" evidence="1">
    <location>
        <begin position="110"/>
        <end position="198"/>
    </location>
</feature>
<dbReference type="InterPro" id="IPR032623">
    <property type="entry name" value="FecR_N"/>
</dbReference>
<dbReference type="Gene3D" id="3.55.50.30">
    <property type="match status" value="1"/>
</dbReference>
<dbReference type="Pfam" id="PF04773">
    <property type="entry name" value="FecR"/>
    <property type="match status" value="1"/>
</dbReference>
<name>A0ABT5IBZ9_9CAUL</name>
<sequence>MSVDDPEATDWKALTEEAALWHARLEAGTADLSAFEAWRDANPHHAVAYARILDTADSIDALKDVDLSQDPDLHPRRTLTRRHWLQAGAGALVIAVGSGAWVLTQSRAEASTRVGERRSLKLSDGVRLELNTDTRIAWKTGRKGSEVWLEQGELGVVVPPNVKPCKVRAAGRAILMTAADVNVRLRASVLEITVVKGDCTIEGDSEAQKVEAGQGALASGVETRVRPITQSDLNFTTAWRQDAVVFNGQTLGVAVEEYNRYLPRPIVIVDPELAGLRIGGRFSTRDPEVFLENLESSFSIHVTTANDGSRLLSK</sequence>
<dbReference type="PIRSF" id="PIRSF018266">
    <property type="entry name" value="FecR"/>
    <property type="match status" value="1"/>
</dbReference>
<dbReference type="Proteomes" id="UP001216595">
    <property type="component" value="Unassembled WGS sequence"/>
</dbReference>
<dbReference type="PANTHER" id="PTHR30273:SF2">
    <property type="entry name" value="PROTEIN FECR"/>
    <property type="match status" value="1"/>
</dbReference>
<evidence type="ECO:0000313" key="3">
    <source>
        <dbReference type="EMBL" id="MDC7693522.1"/>
    </source>
</evidence>
<accession>A0ABT5IBZ9</accession>
<gene>
    <name evidence="3" type="ORF">PQU94_04410</name>
</gene>
<evidence type="ECO:0000313" key="4">
    <source>
        <dbReference type="Proteomes" id="UP001216595"/>
    </source>
</evidence>
<dbReference type="InterPro" id="IPR012373">
    <property type="entry name" value="Ferrdict_sens_TM"/>
</dbReference>
<dbReference type="Gene3D" id="2.60.120.1440">
    <property type="match status" value="1"/>
</dbReference>
<proteinExistence type="predicted"/>
<dbReference type="RefSeq" id="WP_272740283.1">
    <property type="nucleotide sequence ID" value="NZ_JAQQKW010000002.1"/>
</dbReference>
<reference evidence="3 4" key="1">
    <citation type="submission" date="2023-01" db="EMBL/GenBank/DDBJ databases">
        <title>Novel species of the genus Asticcacaulis isolated from rivers.</title>
        <authorList>
            <person name="Lu H."/>
        </authorList>
    </citation>
    <scope>NUCLEOTIDE SEQUENCE [LARGE SCALE GENOMIC DNA]</scope>
    <source>
        <strain evidence="3 4">DXS10W</strain>
    </source>
</reference>
<dbReference type="InterPro" id="IPR006860">
    <property type="entry name" value="FecR"/>
</dbReference>
<organism evidence="3 4">
    <name type="scientific">Asticcacaulis currens</name>
    <dbReference type="NCBI Taxonomy" id="2984210"/>
    <lineage>
        <taxon>Bacteria</taxon>
        <taxon>Pseudomonadati</taxon>
        <taxon>Pseudomonadota</taxon>
        <taxon>Alphaproteobacteria</taxon>
        <taxon>Caulobacterales</taxon>
        <taxon>Caulobacteraceae</taxon>
        <taxon>Asticcacaulis</taxon>
    </lineage>
</organism>
<comment type="caution">
    <text evidence="3">The sequence shown here is derived from an EMBL/GenBank/DDBJ whole genome shotgun (WGS) entry which is preliminary data.</text>
</comment>
<dbReference type="PANTHER" id="PTHR30273">
    <property type="entry name" value="PERIPLASMIC SIGNAL SENSOR AND SIGMA FACTOR ACTIVATOR FECR-RELATED"/>
    <property type="match status" value="1"/>
</dbReference>
<dbReference type="Pfam" id="PF16220">
    <property type="entry name" value="DUF4880"/>
    <property type="match status" value="1"/>
</dbReference>
<evidence type="ECO:0000259" key="1">
    <source>
        <dbReference type="Pfam" id="PF04773"/>
    </source>
</evidence>
<feature type="domain" description="FecR N-terminal" evidence="2">
    <location>
        <begin position="16"/>
        <end position="52"/>
    </location>
</feature>
<evidence type="ECO:0000259" key="2">
    <source>
        <dbReference type="Pfam" id="PF16220"/>
    </source>
</evidence>
<dbReference type="EMBL" id="JAQQKW010000002">
    <property type="protein sequence ID" value="MDC7693522.1"/>
    <property type="molecule type" value="Genomic_DNA"/>
</dbReference>
<keyword evidence="4" id="KW-1185">Reference proteome</keyword>
<protein>
    <submittedName>
        <fullName evidence="3">FecR domain-containing protein</fullName>
    </submittedName>
</protein>